<dbReference type="EMBL" id="JAFBFH010000011">
    <property type="protein sequence ID" value="MBM7715043.1"/>
    <property type="molecule type" value="Genomic_DNA"/>
</dbReference>
<proteinExistence type="predicted"/>
<accession>A0ABS2R615</accession>
<dbReference type="RefSeq" id="WP_205179223.1">
    <property type="nucleotide sequence ID" value="NZ_JAFBFH010000011.1"/>
</dbReference>
<name>A0ABS2R615_9BACI</name>
<sequence>MIMSMVFSVGRFVTGIAIVVSGILQAADILSKGIAQMIPTLTSACIVIISVSKLTKPSHITHQCERTNRRVLGEVERGL</sequence>
<organism evidence="1 2">
    <name type="scientific">Siminovitchia thermophila</name>
    <dbReference type="NCBI Taxonomy" id="1245522"/>
    <lineage>
        <taxon>Bacteria</taxon>
        <taxon>Bacillati</taxon>
        <taxon>Bacillota</taxon>
        <taxon>Bacilli</taxon>
        <taxon>Bacillales</taxon>
        <taxon>Bacillaceae</taxon>
        <taxon>Siminovitchia</taxon>
    </lineage>
</organism>
<keyword evidence="2" id="KW-1185">Reference proteome</keyword>
<evidence type="ECO:0000313" key="1">
    <source>
        <dbReference type="EMBL" id="MBM7715043.1"/>
    </source>
</evidence>
<comment type="caution">
    <text evidence="1">The sequence shown here is derived from an EMBL/GenBank/DDBJ whole genome shotgun (WGS) entry which is preliminary data.</text>
</comment>
<dbReference type="Proteomes" id="UP000823485">
    <property type="component" value="Unassembled WGS sequence"/>
</dbReference>
<protein>
    <submittedName>
        <fullName evidence="1">MFS superfamily sulfate permease-like transporter</fullName>
    </submittedName>
</protein>
<evidence type="ECO:0000313" key="2">
    <source>
        <dbReference type="Proteomes" id="UP000823485"/>
    </source>
</evidence>
<reference evidence="1 2" key="1">
    <citation type="submission" date="2021-01" db="EMBL/GenBank/DDBJ databases">
        <title>Genomic Encyclopedia of Type Strains, Phase IV (KMG-IV): sequencing the most valuable type-strain genomes for metagenomic binning, comparative biology and taxonomic classification.</title>
        <authorList>
            <person name="Goeker M."/>
        </authorList>
    </citation>
    <scope>NUCLEOTIDE SEQUENCE [LARGE SCALE GENOMIC DNA]</scope>
    <source>
        <strain evidence="1 2">DSM 105453</strain>
    </source>
</reference>
<gene>
    <name evidence="1" type="ORF">JOC94_002015</name>
</gene>